<organism evidence="1 2">
    <name type="scientific">Escherichia coli</name>
    <dbReference type="NCBI Taxonomy" id="562"/>
    <lineage>
        <taxon>Bacteria</taxon>
        <taxon>Pseudomonadati</taxon>
        <taxon>Pseudomonadota</taxon>
        <taxon>Gammaproteobacteria</taxon>
        <taxon>Enterobacterales</taxon>
        <taxon>Enterobacteriaceae</taxon>
        <taxon>Escherichia</taxon>
    </lineage>
</organism>
<reference evidence="1 2" key="1">
    <citation type="submission" date="2018-06" db="EMBL/GenBank/DDBJ databases">
        <authorList>
            <consortium name="Pathogen Informatics"/>
            <person name="Doyle S."/>
        </authorList>
    </citation>
    <scope>NUCLEOTIDE SEQUENCE [LARGE SCALE GENOMIC DNA]</scope>
    <source>
        <strain evidence="1 2">NCTC8622</strain>
    </source>
</reference>
<evidence type="ECO:0000313" key="1">
    <source>
        <dbReference type="EMBL" id="STI84326.1"/>
    </source>
</evidence>
<dbReference type="EMBL" id="UGCP01000002">
    <property type="protein sequence ID" value="STI84326.1"/>
    <property type="molecule type" value="Genomic_DNA"/>
</dbReference>
<name>A0A376U4D5_ECOLX</name>
<gene>
    <name evidence="1" type="ORF">NCTC8622_03383</name>
</gene>
<dbReference type="Proteomes" id="UP000254079">
    <property type="component" value="Unassembled WGS sequence"/>
</dbReference>
<sequence length="70" mass="8117">MNPGEKPTNRRLLHACNFGIWFWVYPESIKLLTISCGVSPDIFKSPLSSIAQIYTKTDYSAIRQFYIILY</sequence>
<accession>A0A376U4D5</accession>
<proteinExistence type="predicted"/>
<evidence type="ECO:0000313" key="2">
    <source>
        <dbReference type="Proteomes" id="UP000254079"/>
    </source>
</evidence>
<dbReference type="AlphaFoldDB" id="A0A376U4D5"/>
<protein>
    <submittedName>
        <fullName evidence="1">Uncharacterized protein</fullName>
    </submittedName>
</protein>